<dbReference type="EMBL" id="BQKY01000016">
    <property type="protein sequence ID" value="GJN94053.1"/>
    <property type="molecule type" value="Genomic_DNA"/>
</dbReference>
<dbReference type="Proteomes" id="UP001342314">
    <property type="component" value="Unassembled WGS sequence"/>
</dbReference>
<proteinExistence type="predicted"/>
<gene>
    <name evidence="1" type="ORF">Rhopal_007116-T1</name>
</gene>
<protein>
    <recommendedName>
        <fullName evidence="3">PLD phosphodiesterase domain-containing protein</fullName>
    </recommendedName>
</protein>
<keyword evidence="2" id="KW-1185">Reference proteome</keyword>
<sequence>MDRYAEAAAERYADAAAQTSQIETDDPEMVKVNNAALDTFARNKAKLQRRWFSLPVLDTLSLDTAVRSKLGVFCPESPTPLPTLLPTLCPSKDGTSYMYSTIGQDLLNQTGEILCQFPRRISTAPYLHFVNKALPSSFVIDIFSTSDPFLKNTLVTSDVLRWAEQNGASSLFRCSSKVLETIWPCIVKANEIVAHHSKQIFARLPDGSGVVYDGSANLSGGGSGINANNTNHELGVYSIFPYGSAVLRKWASKFDHVERDAPARAKTVRVSATNTIPIASVPEVAAAQAKLKNVKAYEVFDAACKEVLRVENQARKEQLARRCTPMLSTSLSPNKRQRRIYLPLGDNGELAVAHSPVANSRAGFVKKDVDGPRVSRKVLCGCCGIFMEVNFPQTATSVPSTDIRLLHVVYGWYQTLKKDLKLQAQLLRLLCEYQNKKRTMSLLLPLPLLKPVFSAGRDEYVVITANSINKVVDARYPIRNDNGIRTCTARRTVPA</sequence>
<name>A0AAV5GV07_9BASI</name>
<reference evidence="1 2" key="1">
    <citation type="submission" date="2021-12" db="EMBL/GenBank/DDBJ databases">
        <title>High titer production of polyol ester of fatty acids by Rhodotorula paludigena BS15 towards product separation-free biomass refinery.</title>
        <authorList>
            <person name="Mano J."/>
            <person name="Ono H."/>
            <person name="Tanaka T."/>
            <person name="Naito K."/>
            <person name="Sushida H."/>
            <person name="Ike M."/>
            <person name="Tokuyasu K."/>
            <person name="Kitaoka M."/>
        </authorList>
    </citation>
    <scope>NUCLEOTIDE SEQUENCE [LARGE SCALE GENOMIC DNA]</scope>
    <source>
        <strain evidence="1 2">BS15</strain>
    </source>
</reference>
<accession>A0AAV5GV07</accession>
<evidence type="ECO:0000313" key="2">
    <source>
        <dbReference type="Proteomes" id="UP001342314"/>
    </source>
</evidence>
<evidence type="ECO:0008006" key="3">
    <source>
        <dbReference type="Google" id="ProtNLM"/>
    </source>
</evidence>
<evidence type="ECO:0000313" key="1">
    <source>
        <dbReference type="EMBL" id="GJN94053.1"/>
    </source>
</evidence>
<organism evidence="1 2">
    <name type="scientific">Rhodotorula paludigena</name>
    <dbReference type="NCBI Taxonomy" id="86838"/>
    <lineage>
        <taxon>Eukaryota</taxon>
        <taxon>Fungi</taxon>
        <taxon>Dikarya</taxon>
        <taxon>Basidiomycota</taxon>
        <taxon>Pucciniomycotina</taxon>
        <taxon>Microbotryomycetes</taxon>
        <taxon>Sporidiobolales</taxon>
        <taxon>Sporidiobolaceae</taxon>
        <taxon>Rhodotorula</taxon>
    </lineage>
</organism>
<dbReference type="AlphaFoldDB" id="A0AAV5GV07"/>
<comment type="caution">
    <text evidence="1">The sequence shown here is derived from an EMBL/GenBank/DDBJ whole genome shotgun (WGS) entry which is preliminary data.</text>
</comment>